<gene>
    <name evidence="1" type="ordered locus">Ping_0551</name>
</gene>
<dbReference type="HOGENOM" id="CLU_143351_0_0_6"/>
<dbReference type="Proteomes" id="UP000000639">
    <property type="component" value="Chromosome"/>
</dbReference>
<dbReference type="InterPro" id="IPR011051">
    <property type="entry name" value="RmlC_Cupin_sf"/>
</dbReference>
<dbReference type="AlphaFoldDB" id="A1SSE0"/>
<proteinExistence type="predicted"/>
<dbReference type="RefSeq" id="WP_011768964.1">
    <property type="nucleotide sequence ID" value="NC_008709.1"/>
</dbReference>
<dbReference type="SUPFAM" id="SSF51182">
    <property type="entry name" value="RmlC-like cupins"/>
    <property type="match status" value="1"/>
</dbReference>
<reference evidence="1 2" key="1">
    <citation type="submission" date="2007-01" db="EMBL/GenBank/DDBJ databases">
        <title>Complete sequence of Psychromonas ingrahamii 37.</title>
        <authorList>
            <consortium name="US DOE Joint Genome Institute"/>
            <person name="Copeland A."/>
            <person name="Lucas S."/>
            <person name="Lapidus A."/>
            <person name="Barry K."/>
            <person name="Detter J.C."/>
            <person name="Glavina del Rio T."/>
            <person name="Hammon N."/>
            <person name="Israni S."/>
            <person name="Dalin E."/>
            <person name="Tice H."/>
            <person name="Pitluck S."/>
            <person name="Thompson L.S."/>
            <person name="Brettin T."/>
            <person name="Bruce D."/>
            <person name="Han C."/>
            <person name="Tapia R."/>
            <person name="Schmutz J."/>
            <person name="Larimer F."/>
            <person name="Land M."/>
            <person name="Hauser L."/>
            <person name="Kyrpides N."/>
            <person name="Ivanova N."/>
            <person name="Staley J."/>
            <person name="Richardson P."/>
        </authorList>
    </citation>
    <scope>NUCLEOTIDE SEQUENCE [LARGE SCALE GENOMIC DNA]</scope>
    <source>
        <strain evidence="1 2">37</strain>
    </source>
</reference>
<evidence type="ECO:0000313" key="2">
    <source>
        <dbReference type="Proteomes" id="UP000000639"/>
    </source>
</evidence>
<dbReference type="EMBL" id="CP000510">
    <property type="protein sequence ID" value="ABM02405.1"/>
    <property type="molecule type" value="Genomic_DNA"/>
</dbReference>
<evidence type="ECO:0000313" key="1">
    <source>
        <dbReference type="EMBL" id="ABM02405.1"/>
    </source>
</evidence>
<protein>
    <submittedName>
        <fullName evidence="1">Uncharacterized protein</fullName>
    </submittedName>
</protein>
<organism evidence="1 2">
    <name type="scientific">Psychromonas ingrahamii (strain DSM 17664 / CCUG 51855 / 37)</name>
    <dbReference type="NCBI Taxonomy" id="357804"/>
    <lineage>
        <taxon>Bacteria</taxon>
        <taxon>Pseudomonadati</taxon>
        <taxon>Pseudomonadota</taxon>
        <taxon>Gammaproteobacteria</taxon>
        <taxon>Alteromonadales</taxon>
        <taxon>Psychromonadaceae</taxon>
        <taxon>Psychromonas</taxon>
    </lineage>
</organism>
<dbReference type="KEGG" id="pin:Ping_0551"/>
<dbReference type="eggNOG" id="COG3194">
    <property type="taxonomic scope" value="Bacteria"/>
</dbReference>
<dbReference type="STRING" id="357804.Ping_0551"/>
<dbReference type="InterPro" id="IPR014710">
    <property type="entry name" value="RmlC-like_jellyroll"/>
</dbReference>
<sequence>MNSHLLEVSEYNTAGYAPVVDFQAWRVAILNYIDELEPDQIDNFQCHNETDEVFVLLSGKCILFCAEVDDKNNIIDIISWDMKIHKTYNIKRGVYHTHTLSKDAKVLIVENSDTGDHNSPKIMIDDTVGYKLKKITSQLWPSS</sequence>
<name>A1SSE0_PSYIN</name>
<dbReference type="OrthoDB" id="9798066at2"/>
<keyword evidence="2" id="KW-1185">Reference proteome</keyword>
<dbReference type="Gene3D" id="2.60.120.10">
    <property type="entry name" value="Jelly Rolls"/>
    <property type="match status" value="1"/>
</dbReference>
<accession>A1SSE0</accession>